<sequence length="1100" mass="122914">MEYTEPLEASEANDAIIVKADEIDEAGADISTISPNDASESDFNARIESRRAQDAQPGGSPKILANAVPSPPKAASRPILRREGSAPAPPQQPPPNPPQSQDQPSNPTDSLSLLQLKRLVTDIPKLEPTAYAYDYSETRSFPEELEEWFSYTEEERYILLRAKGTFNDKWEQAQAERPDPSDKALEWTDVELEDRESFIVGAIKALDNSEISSRVKSLECLSYIALGVWGGTAGLVTEDEGSNLTPADTKWVGSQHTKPKLQLKWIVNGTRMLCKHGAVQKLLDVLKRLWESEQDAEGSADVSSSQDEKLSSSRFLKQIEVNQTLTALYLLVEASRWQHSKQEDAFMREAFAGLRPSILLVLTQIMAKLRWDETSYIPLPRVLLLFWKTVLLLFGDLHDIEESKAALREKSDLGAEEYDKNIITASPLDYHLFRQEITSKYPAYCPPPPLVPIELENNSILPPLPNHPSRQPSHENLQATAGANTNGTGGSIFNQPVHISTPAPSPPPSPAGPGGKGGKKQNYQTNQNFPFLYPPLDDTSNNLGGKGNAGLQDQLVGRRWEGSDVPASILEAGQLFASRMRMTRSIRQLWDVRERYIKYERGWNDEIRDDDQCSHDDSDFEDEENDAEEADQRLEDELRDQHKAEEPDNEKETDNEVVQKRLDAVNDFYRDTLPHLQSVVMVLWRALFSNVSALVAQNGQNGMPNGISFGEDGDAPGRKRTNPNSSANINGMANGQLAENEDGTDPAVEELNAVRSREIMSKAVSGVLLILLKWFKLSHILKYEYLAQLLLDANYLPLILKYLAHQDVDRAVDQRNDREDLDFFYFCHLNSKHPPTSPPQPALSSSTSSEDEAAPPPIRKHRRSPTSQSPPHSPPPPAAPRPEVDELGYPTTALPQSPITNYAPRFFLTNINLLRLLQKITKRKTHRALLLVQYKSSTILRKALKIPQPELRLYTLKLFKSQVPYCGRKWRQTNMRVITAIYLHCRPELRDEWLCGGDVDGVVEEAVPLEQAGRSLVHWWHLREFRAVMEGKKDGDGNVGVGNGEGVEDYDFFSRELEKMGWGLGGIGSVEEEEVEGRVDGGPGGGTEFEGGPLAMEGWA</sequence>
<gene>
    <name evidence="4" type="ORF">OEA41_009024</name>
</gene>
<feature type="compositionally biased region" description="Basic and acidic residues" evidence="1">
    <location>
        <begin position="607"/>
        <end position="617"/>
    </location>
</feature>
<feature type="compositionally biased region" description="Pro residues" evidence="1">
    <location>
        <begin position="871"/>
        <end position="880"/>
    </location>
</feature>
<comment type="caution">
    <text evidence="4">The sequence shown here is derived from an EMBL/GenBank/DDBJ whole genome shotgun (WGS) entry which is preliminary data.</text>
</comment>
<dbReference type="Proteomes" id="UP001276659">
    <property type="component" value="Unassembled WGS sequence"/>
</dbReference>
<evidence type="ECO:0000313" key="5">
    <source>
        <dbReference type="Proteomes" id="UP001276659"/>
    </source>
</evidence>
<feature type="compositionally biased region" description="Acidic residues" evidence="1">
    <location>
        <begin position="618"/>
        <end position="629"/>
    </location>
</feature>
<feature type="region of interest" description="Disordered" evidence="1">
    <location>
        <begin position="1"/>
        <end position="20"/>
    </location>
</feature>
<dbReference type="InterPro" id="IPR040185">
    <property type="entry name" value="Far11/STRP"/>
</dbReference>
<dbReference type="PANTHER" id="PTHR13239">
    <property type="entry name" value="PROTEIN REQUIRED FOR HYPHAL ANASTOMOSIS HAM-2"/>
    <property type="match status" value="1"/>
</dbReference>
<dbReference type="GO" id="GO:0007010">
    <property type="term" value="P:cytoskeleton organization"/>
    <property type="evidence" value="ECO:0007669"/>
    <property type="project" value="TreeGrafter"/>
</dbReference>
<feature type="region of interest" description="Disordered" evidence="1">
    <location>
        <begin position="28"/>
        <end position="109"/>
    </location>
</feature>
<dbReference type="InterPro" id="IPR012486">
    <property type="entry name" value="Far11/STRP_N"/>
</dbReference>
<name>A0AAD9Z122_9LECA</name>
<feature type="compositionally biased region" description="Polar residues" evidence="1">
    <location>
        <begin position="468"/>
        <end position="478"/>
    </location>
</feature>
<dbReference type="SMART" id="SM01293">
    <property type="entry name" value="DUF3402"/>
    <property type="match status" value="1"/>
</dbReference>
<accession>A0AAD9Z122</accession>
<feature type="compositionally biased region" description="Gly residues" evidence="1">
    <location>
        <begin position="1080"/>
        <end position="1089"/>
    </location>
</feature>
<dbReference type="PANTHER" id="PTHR13239:SF4">
    <property type="entry name" value="AT25231P"/>
    <property type="match status" value="1"/>
</dbReference>
<evidence type="ECO:0000259" key="3">
    <source>
        <dbReference type="SMART" id="SM01293"/>
    </source>
</evidence>
<dbReference type="SMART" id="SM01292">
    <property type="entry name" value="N1221"/>
    <property type="match status" value="1"/>
</dbReference>
<feature type="domain" description="Far11/STRP N-terminal" evidence="2">
    <location>
        <begin position="128"/>
        <end position="457"/>
    </location>
</feature>
<dbReference type="AlphaFoldDB" id="A0AAD9Z122"/>
<dbReference type="Pfam" id="PF07923">
    <property type="entry name" value="N1221"/>
    <property type="match status" value="1"/>
</dbReference>
<feature type="region of interest" description="Disordered" evidence="1">
    <location>
        <begin position="461"/>
        <end position="528"/>
    </location>
</feature>
<evidence type="ECO:0000256" key="1">
    <source>
        <dbReference type="SAM" id="MobiDB-lite"/>
    </source>
</evidence>
<dbReference type="EMBL" id="JASNWA010000009">
    <property type="protein sequence ID" value="KAK3169640.1"/>
    <property type="molecule type" value="Genomic_DNA"/>
</dbReference>
<feature type="region of interest" description="Disordered" evidence="1">
    <location>
        <begin position="607"/>
        <end position="633"/>
    </location>
</feature>
<protein>
    <submittedName>
        <fullName evidence="4">Uncharacterized protein</fullName>
    </submittedName>
</protein>
<organism evidence="4 5">
    <name type="scientific">Lepraria neglecta</name>
    <dbReference type="NCBI Taxonomy" id="209136"/>
    <lineage>
        <taxon>Eukaryota</taxon>
        <taxon>Fungi</taxon>
        <taxon>Dikarya</taxon>
        <taxon>Ascomycota</taxon>
        <taxon>Pezizomycotina</taxon>
        <taxon>Lecanoromycetes</taxon>
        <taxon>OSLEUM clade</taxon>
        <taxon>Lecanoromycetidae</taxon>
        <taxon>Lecanorales</taxon>
        <taxon>Lecanorineae</taxon>
        <taxon>Stereocaulaceae</taxon>
        <taxon>Lepraria</taxon>
    </lineage>
</organism>
<evidence type="ECO:0000259" key="2">
    <source>
        <dbReference type="SMART" id="SM01292"/>
    </source>
</evidence>
<feature type="compositionally biased region" description="Basic and acidic residues" evidence="1">
    <location>
        <begin position="43"/>
        <end position="53"/>
    </location>
</feature>
<dbReference type="GO" id="GO:0005829">
    <property type="term" value="C:cytosol"/>
    <property type="evidence" value="ECO:0007669"/>
    <property type="project" value="TreeGrafter"/>
</dbReference>
<keyword evidence="5" id="KW-1185">Reference proteome</keyword>
<feature type="domain" description="Far11/STRP C-terminal" evidence="3">
    <location>
        <begin position="566"/>
        <end position="1057"/>
    </location>
</feature>
<feature type="region of interest" description="Disordered" evidence="1">
    <location>
        <begin position="834"/>
        <end position="891"/>
    </location>
</feature>
<reference evidence="4" key="1">
    <citation type="submission" date="2022-11" db="EMBL/GenBank/DDBJ databases">
        <title>Chromosomal genome sequence assembly and mating type (MAT) locus characterization of the leprose asexual lichenized fungus Lepraria neglecta (Nyl.) Erichsen.</title>
        <authorList>
            <person name="Allen J.L."/>
            <person name="Pfeffer B."/>
        </authorList>
    </citation>
    <scope>NUCLEOTIDE SEQUENCE</scope>
    <source>
        <strain evidence="4">Allen 5258</strain>
    </source>
</reference>
<feature type="compositionally biased region" description="Polar residues" evidence="1">
    <location>
        <begin position="31"/>
        <end position="42"/>
    </location>
</feature>
<feature type="region of interest" description="Disordered" evidence="1">
    <location>
        <begin position="1076"/>
        <end position="1100"/>
    </location>
</feature>
<dbReference type="InterPro" id="IPR021819">
    <property type="entry name" value="Far11/STRP_C"/>
</dbReference>
<dbReference type="Pfam" id="PF11882">
    <property type="entry name" value="DUF3402"/>
    <property type="match status" value="1"/>
</dbReference>
<proteinExistence type="predicted"/>
<feature type="compositionally biased region" description="Pro residues" evidence="1">
    <location>
        <begin position="87"/>
        <end position="98"/>
    </location>
</feature>
<evidence type="ECO:0000313" key="4">
    <source>
        <dbReference type="EMBL" id="KAK3169640.1"/>
    </source>
</evidence>